<keyword evidence="8" id="KW-0411">Iron-sulfur</keyword>
<dbReference type="NCBIfam" id="TIGR00276">
    <property type="entry name" value="tRNA epoxyqueuosine(34) reductase QueG"/>
    <property type="match status" value="1"/>
</dbReference>
<dbReference type="InterPro" id="IPR004453">
    <property type="entry name" value="QueG"/>
</dbReference>
<dbReference type="AlphaFoldDB" id="C3XBA2"/>
<dbReference type="PANTHER" id="PTHR30002:SF4">
    <property type="entry name" value="EPOXYQUEUOSINE REDUCTASE"/>
    <property type="match status" value="1"/>
</dbReference>
<dbReference type="Proteomes" id="UP000005089">
    <property type="component" value="Unassembled WGS sequence"/>
</dbReference>
<keyword evidence="3" id="KW-0819">tRNA processing</keyword>
<reference evidence="10 11" key="1">
    <citation type="submission" date="2009-02" db="EMBL/GenBank/DDBJ databases">
        <title>The Genome Sequence of Oxalobacter formigenes OXCC13.</title>
        <authorList>
            <consortium name="The Broad Institute Genome Sequencing Platform"/>
            <person name="Ward D."/>
            <person name="Young S.K."/>
            <person name="Kodira C.D."/>
            <person name="Zeng Q."/>
            <person name="Koehrsen M."/>
            <person name="Alvarado L."/>
            <person name="Berlin A."/>
            <person name="Borenstein D."/>
            <person name="Chen Z."/>
            <person name="Engels R."/>
            <person name="Freedman E."/>
            <person name="Gellesch M."/>
            <person name="Goldberg J."/>
            <person name="Griggs A."/>
            <person name="Gujja S."/>
            <person name="Heiman D."/>
            <person name="Hepburn T."/>
            <person name="Howarth C."/>
            <person name="Jen D."/>
            <person name="Larson L."/>
            <person name="Lewis B."/>
            <person name="Mehta T."/>
            <person name="Park D."/>
            <person name="Pearson M."/>
            <person name="Roberts A."/>
            <person name="Saif S."/>
            <person name="Shea T."/>
            <person name="Shenoy N."/>
            <person name="Sisk P."/>
            <person name="Stolte C."/>
            <person name="Sykes S."/>
            <person name="Walk T."/>
            <person name="White J."/>
            <person name="Yandava C."/>
            <person name="Allison M.J."/>
            <person name="Lander E."/>
            <person name="Nusbaum C."/>
            <person name="Galagan J."/>
            <person name="Birren B."/>
        </authorList>
    </citation>
    <scope>NUCLEOTIDE SEQUENCE [LARGE SCALE GENOMIC DNA]</scope>
    <source>
        <strain evidence="10 11">OXCC13</strain>
    </source>
</reference>
<sequence length="380" mass="43236">YQQSSHSRQQVLLILMKFEGQLTDFVVKIKSWARELGFSELRIADVDPGIAEIRLQKWLACHFHGEMNYMAGHGTKRSRPDELVPGTRRVIVARMNYLSSDALDWKDTEQARMSDVLAARVSMYARGRDYHRVIRSRLQKLADRMQEEIGSFGYRVFADSAPVMEVAFASKAGLGWQGKNNLLINRNAGSLFFIGEMLVDLPLPVDEAVTSHCGQCRRCIDACPTGAIIGDKLIDARKCISYLTIEFKGVIPIEFRPLMGNRIYGCDDCQLVCPWNKFAEKTHIDDFSVRHELDSATLCDLFAWTEKEFLNNTEGSPIRRIGYECWCRNIAIALGNALRSKLDDETGKQILNMLSEKRKHASEMVTEHIDWAMNQSNESD</sequence>
<dbReference type="GO" id="GO:0008616">
    <property type="term" value="P:tRNA queuosine(34) biosynthetic process"/>
    <property type="evidence" value="ECO:0007669"/>
    <property type="project" value="UniProtKB-KW"/>
</dbReference>
<keyword evidence="11" id="KW-1185">Reference proteome</keyword>
<evidence type="ECO:0000259" key="9">
    <source>
        <dbReference type="PROSITE" id="PS51379"/>
    </source>
</evidence>
<keyword evidence="7" id="KW-0408">Iron</keyword>
<keyword evidence="4" id="KW-0479">Metal-binding</keyword>
<evidence type="ECO:0000313" key="11">
    <source>
        <dbReference type="Proteomes" id="UP000005089"/>
    </source>
</evidence>
<evidence type="ECO:0000256" key="7">
    <source>
        <dbReference type="ARBA" id="ARBA00023004"/>
    </source>
</evidence>
<evidence type="ECO:0000256" key="2">
    <source>
        <dbReference type="ARBA" id="ARBA00022490"/>
    </source>
</evidence>
<dbReference type="HAMAP" id="MF_00916">
    <property type="entry name" value="QueG"/>
    <property type="match status" value="1"/>
</dbReference>
<keyword evidence="1" id="KW-0004">4Fe-4S</keyword>
<dbReference type="GO" id="GO:0051539">
    <property type="term" value="F:4 iron, 4 sulfur cluster binding"/>
    <property type="evidence" value="ECO:0007669"/>
    <property type="project" value="UniProtKB-KW"/>
</dbReference>
<gene>
    <name evidence="10" type="ORF">OFBG_01506</name>
</gene>
<evidence type="ECO:0000256" key="5">
    <source>
        <dbReference type="ARBA" id="ARBA00022785"/>
    </source>
</evidence>
<dbReference type="HOGENOM" id="CLU_030790_0_1_4"/>
<evidence type="ECO:0000313" key="10">
    <source>
        <dbReference type="EMBL" id="EEO30479.1"/>
    </source>
</evidence>
<feature type="non-terminal residue" evidence="10">
    <location>
        <position position="1"/>
    </location>
</feature>
<dbReference type="EMBL" id="GG658170">
    <property type="protein sequence ID" value="EEO30479.1"/>
    <property type="molecule type" value="Genomic_DNA"/>
</dbReference>
<dbReference type="Pfam" id="PF08331">
    <property type="entry name" value="QueG_DUF1730"/>
    <property type="match status" value="1"/>
</dbReference>
<evidence type="ECO:0000256" key="3">
    <source>
        <dbReference type="ARBA" id="ARBA00022694"/>
    </source>
</evidence>
<name>C3XBA2_OXAFO</name>
<keyword evidence="6" id="KW-0560">Oxidoreductase</keyword>
<protein>
    <submittedName>
        <fullName evidence="10">Putative iron-sulfur cluster-binding protein</fullName>
    </submittedName>
</protein>
<proteinExistence type="inferred from homology"/>
<dbReference type="GO" id="GO:0052693">
    <property type="term" value="F:epoxyqueuosine reductase activity"/>
    <property type="evidence" value="ECO:0007669"/>
    <property type="project" value="TreeGrafter"/>
</dbReference>
<dbReference type="InterPro" id="IPR017896">
    <property type="entry name" value="4Fe4S_Fe-S-bd"/>
</dbReference>
<dbReference type="STRING" id="847.BRW83_0594"/>
<dbReference type="InterPro" id="IPR017900">
    <property type="entry name" value="4Fe4S_Fe_S_CS"/>
</dbReference>
<keyword evidence="5" id="KW-0671">Queuosine biosynthesis</keyword>
<dbReference type="Gene3D" id="3.30.70.20">
    <property type="match status" value="1"/>
</dbReference>
<accession>C3XBA2</accession>
<dbReference type="InterPro" id="IPR013542">
    <property type="entry name" value="QueG_DUF1730"/>
</dbReference>
<dbReference type="GO" id="GO:0046872">
    <property type="term" value="F:metal ion binding"/>
    <property type="evidence" value="ECO:0007669"/>
    <property type="project" value="UniProtKB-KW"/>
</dbReference>
<evidence type="ECO:0000256" key="8">
    <source>
        <dbReference type="ARBA" id="ARBA00023014"/>
    </source>
</evidence>
<evidence type="ECO:0000256" key="6">
    <source>
        <dbReference type="ARBA" id="ARBA00023002"/>
    </source>
</evidence>
<dbReference type="PROSITE" id="PS51379">
    <property type="entry name" value="4FE4S_FER_2"/>
    <property type="match status" value="1"/>
</dbReference>
<evidence type="ECO:0000256" key="1">
    <source>
        <dbReference type="ARBA" id="ARBA00022485"/>
    </source>
</evidence>
<dbReference type="eggNOG" id="COG1600">
    <property type="taxonomic scope" value="Bacteria"/>
</dbReference>
<organism evidence="10 11">
    <name type="scientific">Oxalobacter formigenes OXCC13</name>
    <dbReference type="NCBI Taxonomy" id="556269"/>
    <lineage>
        <taxon>Bacteria</taxon>
        <taxon>Pseudomonadati</taxon>
        <taxon>Pseudomonadota</taxon>
        <taxon>Betaproteobacteria</taxon>
        <taxon>Burkholderiales</taxon>
        <taxon>Oxalobacteraceae</taxon>
        <taxon>Oxalobacter</taxon>
    </lineage>
</organism>
<dbReference type="PROSITE" id="PS00198">
    <property type="entry name" value="4FE4S_FER_1"/>
    <property type="match status" value="1"/>
</dbReference>
<feature type="domain" description="4Fe-4S ferredoxin-type" evidence="9">
    <location>
        <begin position="201"/>
        <end position="233"/>
    </location>
</feature>
<dbReference type="FunFam" id="3.30.70.20:FF:000017">
    <property type="entry name" value="Epoxyqueuosine reductase"/>
    <property type="match status" value="1"/>
</dbReference>
<keyword evidence="2" id="KW-0963">Cytoplasm</keyword>
<evidence type="ECO:0000256" key="4">
    <source>
        <dbReference type="ARBA" id="ARBA00022723"/>
    </source>
</evidence>
<dbReference type="Pfam" id="PF13484">
    <property type="entry name" value="Fer4_16"/>
    <property type="match status" value="1"/>
</dbReference>
<dbReference type="SUPFAM" id="SSF54862">
    <property type="entry name" value="4Fe-4S ferredoxins"/>
    <property type="match status" value="1"/>
</dbReference>
<dbReference type="PANTHER" id="PTHR30002">
    <property type="entry name" value="EPOXYQUEUOSINE REDUCTASE"/>
    <property type="match status" value="1"/>
</dbReference>